<name>A0A125A9C3_9BURK</name>
<protein>
    <submittedName>
        <fullName evidence="1">Uncharacterized protein</fullName>
    </submittedName>
</protein>
<dbReference type="AlphaFoldDB" id="A0A125A9C3"/>
<proteinExistence type="predicted"/>
<sequence length="182" mass="20599">MIYGYIHTLWEQNVPSDIRWDALNFIYSMFGDRQGMSLELCCDVLDARADVLRLRVNFELWLRDLPLEQPLGVNLVPFPEILDANVSYVTSDYDEGRLGQALAMAAWRWPGIAQEALLDRAAKVVVCDPQLLVEPLEVMEEFNILSRGARSGGWYLTGKNPINFALHRGSGRGGSYSWSEAF</sequence>
<accession>A0A125A9C3</accession>
<comment type="caution">
    <text evidence="1">The sequence shown here is derived from an EMBL/GenBank/DDBJ whole genome shotgun (WGS) entry which is preliminary data.</text>
</comment>
<keyword evidence="2" id="KW-1185">Reference proteome</keyword>
<dbReference type="Proteomes" id="UP000062317">
    <property type="component" value="Unassembled WGS sequence"/>
</dbReference>
<gene>
    <name evidence="1" type="ORF">WT27_13535</name>
</gene>
<reference evidence="1 2" key="1">
    <citation type="submission" date="2015-11" db="EMBL/GenBank/DDBJ databases">
        <title>Expanding the genomic diversity of Burkholderia species for the development of highly accurate diagnostics.</title>
        <authorList>
            <person name="Sahl J."/>
            <person name="Keim P."/>
            <person name="Wagner D."/>
        </authorList>
    </citation>
    <scope>NUCLEOTIDE SEQUENCE [LARGE SCALE GENOMIC DNA]</scope>
    <source>
        <strain evidence="1 2">MSMB1301WGS</strain>
    </source>
</reference>
<evidence type="ECO:0000313" key="2">
    <source>
        <dbReference type="Proteomes" id="UP000062317"/>
    </source>
</evidence>
<dbReference type="EMBL" id="LPEQ01000113">
    <property type="protein sequence ID" value="KVV40941.1"/>
    <property type="molecule type" value="Genomic_DNA"/>
</dbReference>
<organism evidence="1 2">
    <name type="scientific">Burkholderia territorii</name>
    <dbReference type="NCBI Taxonomy" id="1503055"/>
    <lineage>
        <taxon>Bacteria</taxon>
        <taxon>Pseudomonadati</taxon>
        <taxon>Pseudomonadota</taxon>
        <taxon>Betaproteobacteria</taxon>
        <taxon>Burkholderiales</taxon>
        <taxon>Burkholderiaceae</taxon>
        <taxon>Burkholderia</taxon>
        <taxon>Burkholderia cepacia complex</taxon>
    </lineage>
</organism>
<evidence type="ECO:0000313" key="1">
    <source>
        <dbReference type="EMBL" id="KVV40941.1"/>
    </source>
</evidence>
<dbReference type="RefSeq" id="WP_060108262.1">
    <property type="nucleotide sequence ID" value="NZ_LPEQ01000113.1"/>
</dbReference>